<dbReference type="AlphaFoldDB" id="A0A173TMN4"/>
<gene>
    <name evidence="6" type="ORF">B5F32_07950</name>
    <name evidence="7" type="ORF">DW782_09745</name>
    <name evidence="2" type="ORF">ERS852380_01332</name>
    <name evidence="1" type="ORF">ERS852429_01632</name>
    <name evidence="4" type="ORF">GKD66_10535</name>
    <name evidence="3" type="ORF">GKD67_07065</name>
    <name evidence="5" type="ORF">GKD70_04185</name>
</gene>
<evidence type="ECO:0000313" key="2">
    <source>
        <dbReference type="EMBL" id="CUN97148.1"/>
    </source>
</evidence>
<reference evidence="8 9" key="1">
    <citation type="submission" date="2015-09" db="EMBL/GenBank/DDBJ databases">
        <authorList>
            <consortium name="Pathogen Informatics"/>
        </authorList>
    </citation>
    <scope>NUCLEOTIDE SEQUENCE [LARGE SCALE GENOMIC DNA]</scope>
    <source>
        <strain evidence="2 8">2789STDY5608822</strain>
        <strain evidence="1 9">2789STDY5608872</strain>
    </source>
</reference>
<sequence length="231" mass="26832">MANKEKIDYLLIDIRELEKLVAGMRDAEIYPASFFNQTFQLTHKVLKELHTLEEFQLEALRKQMEEHQRLIDSIPVSKPLQMPEVQPAPEVSPTIEVVQVQEPVVEEPIVVEPIVEKVIPEEKIVQETIPLKEIEIPHKTILADKSSISLNDILEKKNLSDFRKAFSLNDRFRFRRELFGGNEEKMNKAISDLNDLSSYEESVTYLNKVLNWNIEDASVADFIKLLEKRFS</sequence>
<reference evidence="12 13" key="5">
    <citation type="journal article" date="2019" name="Nat. Med.">
        <title>A library of human gut bacterial isolates paired with longitudinal multiomics data enables mechanistic microbiome research.</title>
        <authorList>
            <person name="Poyet M."/>
            <person name="Groussin M."/>
            <person name="Gibbons S.M."/>
            <person name="Avila-Pacheco J."/>
            <person name="Jiang X."/>
            <person name="Kearney S.M."/>
            <person name="Perrotta A.R."/>
            <person name="Berdy B."/>
            <person name="Zhao S."/>
            <person name="Lieberman T.D."/>
            <person name="Swanson P.K."/>
            <person name="Smith M."/>
            <person name="Roesemann S."/>
            <person name="Alexander J.E."/>
            <person name="Rich S.A."/>
            <person name="Livny J."/>
            <person name="Vlamakis H."/>
            <person name="Clish C."/>
            <person name="Bullock K."/>
            <person name="Deik A."/>
            <person name="Scott J."/>
            <person name="Pierce K.A."/>
            <person name="Xavier R.J."/>
            <person name="Alm E.J."/>
        </authorList>
    </citation>
    <scope>NUCLEOTIDE SEQUENCE [LARGE SCALE GENOMIC DNA]</scope>
    <source>
        <strain evidence="5 13">BIOML-A20</strain>
        <strain evidence="4 12">BIOML-A32</strain>
        <strain evidence="3 14">BIOML-A9</strain>
    </source>
</reference>
<dbReference type="EMBL" id="QSJN01000005">
    <property type="protein sequence ID" value="RHD74953.1"/>
    <property type="molecule type" value="Genomic_DNA"/>
</dbReference>
<accession>A0A173TMN4</accession>
<dbReference type="EMBL" id="CYYK01000004">
    <property type="protein sequence ID" value="CUN97148.1"/>
    <property type="molecule type" value="Genomic_DNA"/>
</dbReference>
<dbReference type="Proteomes" id="UP000441609">
    <property type="component" value="Unassembled WGS sequence"/>
</dbReference>
<evidence type="ECO:0000313" key="13">
    <source>
        <dbReference type="Proteomes" id="UP000441609"/>
    </source>
</evidence>
<evidence type="ECO:0000313" key="1">
    <source>
        <dbReference type="EMBL" id="CUN03486.1"/>
    </source>
</evidence>
<organism evidence="1 9">
    <name type="scientific">Parabacteroides distasonis</name>
    <dbReference type="NCBI Taxonomy" id="823"/>
    <lineage>
        <taxon>Bacteria</taxon>
        <taxon>Pseudomonadati</taxon>
        <taxon>Bacteroidota</taxon>
        <taxon>Bacteroidia</taxon>
        <taxon>Bacteroidales</taxon>
        <taxon>Tannerellaceae</taxon>
        <taxon>Parabacteroides</taxon>
    </lineage>
</organism>
<dbReference type="OrthoDB" id="1100725at2"/>
<dbReference type="OMA" id="MHETEIY"/>
<reference evidence="10" key="2">
    <citation type="submission" date="2017-04" db="EMBL/GenBank/DDBJ databases">
        <title>Function of individual gut microbiota members based on whole genome sequencing of pure cultures obtained from chicken caecum.</title>
        <authorList>
            <person name="Medvecky M."/>
            <person name="Cejkova D."/>
            <person name="Polansky O."/>
            <person name="Karasova D."/>
            <person name="Kubasova T."/>
            <person name="Cizek A."/>
            <person name="Rychlik I."/>
        </authorList>
    </citation>
    <scope>NUCLEOTIDE SEQUENCE [LARGE SCALE GENOMIC DNA]</scope>
    <source>
        <strain evidence="10">An199</strain>
    </source>
</reference>
<evidence type="ECO:0000313" key="7">
    <source>
        <dbReference type="EMBL" id="RHD74953.1"/>
    </source>
</evidence>
<dbReference type="Proteomes" id="UP000095455">
    <property type="component" value="Unassembled WGS sequence"/>
</dbReference>
<evidence type="ECO:0000313" key="4">
    <source>
        <dbReference type="EMBL" id="MRZ50649.1"/>
    </source>
</evidence>
<evidence type="ECO:0000313" key="8">
    <source>
        <dbReference type="Proteomes" id="UP000095455"/>
    </source>
</evidence>
<dbReference type="Proteomes" id="UP000095591">
    <property type="component" value="Unassembled WGS sequence"/>
</dbReference>
<evidence type="ECO:0000313" key="6">
    <source>
        <dbReference type="EMBL" id="OUP20102.1"/>
    </source>
</evidence>
<dbReference type="RefSeq" id="WP_005861334.1">
    <property type="nucleotide sequence ID" value="NZ_BQOC01000008.1"/>
</dbReference>
<dbReference type="EMBL" id="CYXP01000003">
    <property type="protein sequence ID" value="CUN03486.1"/>
    <property type="molecule type" value="Genomic_DNA"/>
</dbReference>
<dbReference type="EMBL" id="WKMY01000003">
    <property type="protein sequence ID" value="MRY92987.1"/>
    <property type="molecule type" value="Genomic_DNA"/>
</dbReference>
<dbReference type="EMBL" id="NFJX01000005">
    <property type="protein sequence ID" value="OUP20102.1"/>
    <property type="molecule type" value="Genomic_DNA"/>
</dbReference>
<reference evidence="6" key="3">
    <citation type="journal article" date="2018" name="BMC Genomics">
        <title>Whole genome sequencing and function prediction of 133 gut anaerobes isolated from chicken caecum in pure cultures.</title>
        <authorList>
            <person name="Medvecky M."/>
            <person name="Cejkova D."/>
            <person name="Polansky O."/>
            <person name="Karasova D."/>
            <person name="Kubasova T."/>
            <person name="Cizek A."/>
            <person name="Rychlik I."/>
        </authorList>
    </citation>
    <scope>NUCLEOTIDE SEQUENCE</scope>
    <source>
        <strain evidence="6">An199</strain>
    </source>
</reference>
<evidence type="ECO:0000313" key="14">
    <source>
        <dbReference type="Proteomes" id="UP000461276"/>
    </source>
</evidence>
<proteinExistence type="predicted"/>
<evidence type="ECO:0000313" key="9">
    <source>
        <dbReference type="Proteomes" id="UP000095591"/>
    </source>
</evidence>
<evidence type="ECO:0000313" key="5">
    <source>
        <dbReference type="EMBL" id="MSB72496.1"/>
    </source>
</evidence>
<protein>
    <submittedName>
        <fullName evidence="1">Uncharacterized protein</fullName>
    </submittedName>
</protein>
<dbReference type="EMBL" id="WKMO01000003">
    <property type="protein sequence ID" value="MSB72496.1"/>
    <property type="molecule type" value="Genomic_DNA"/>
</dbReference>
<dbReference type="Proteomes" id="UP000284660">
    <property type="component" value="Unassembled WGS sequence"/>
</dbReference>
<dbReference type="Proteomes" id="UP000461276">
    <property type="component" value="Unassembled WGS sequence"/>
</dbReference>
<dbReference type="Proteomes" id="UP000441358">
    <property type="component" value="Unassembled WGS sequence"/>
</dbReference>
<evidence type="ECO:0000313" key="12">
    <source>
        <dbReference type="Proteomes" id="UP000441358"/>
    </source>
</evidence>
<evidence type="ECO:0000313" key="3">
    <source>
        <dbReference type="EMBL" id="MRY92987.1"/>
    </source>
</evidence>
<evidence type="ECO:0000313" key="11">
    <source>
        <dbReference type="Proteomes" id="UP000284660"/>
    </source>
</evidence>
<evidence type="ECO:0000313" key="10">
    <source>
        <dbReference type="Proteomes" id="UP000195950"/>
    </source>
</evidence>
<name>A0A173TMN4_PARDI</name>
<dbReference type="Proteomes" id="UP000195950">
    <property type="component" value="Unassembled WGS sequence"/>
</dbReference>
<dbReference type="EMBL" id="WKMC01000006">
    <property type="protein sequence ID" value="MRZ50649.1"/>
    <property type="molecule type" value="Genomic_DNA"/>
</dbReference>
<reference evidence="7 11" key="4">
    <citation type="submission" date="2018-08" db="EMBL/GenBank/DDBJ databases">
        <title>A genome reference for cultivated species of the human gut microbiota.</title>
        <authorList>
            <person name="Zou Y."/>
            <person name="Xue W."/>
            <person name="Luo G."/>
        </authorList>
    </citation>
    <scope>NUCLEOTIDE SEQUENCE [LARGE SCALE GENOMIC DNA]</scope>
    <source>
        <strain evidence="7 11">AM30-4</strain>
    </source>
</reference>